<proteinExistence type="predicted"/>
<dbReference type="AlphaFoldDB" id="A0A9W6WA31"/>
<evidence type="ECO:0000259" key="1">
    <source>
        <dbReference type="PROSITE" id="PS51186"/>
    </source>
</evidence>
<name>A0A9W6WA31_9ACTN</name>
<keyword evidence="3" id="KW-1185">Reference proteome</keyword>
<protein>
    <submittedName>
        <fullName evidence="2">Succinyl-CoA transferase</fullName>
    </submittedName>
</protein>
<dbReference type="SUPFAM" id="SSF55729">
    <property type="entry name" value="Acyl-CoA N-acyltransferases (Nat)"/>
    <property type="match status" value="1"/>
</dbReference>
<accession>A0A9W6WA31</accession>
<dbReference type="InterPro" id="IPR000182">
    <property type="entry name" value="GNAT_dom"/>
</dbReference>
<dbReference type="InterPro" id="IPR016181">
    <property type="entry name" value="Acyl_CoA_acyltransferase"/>
</dbReference>
<evidence type="ECO:0000313" key="3">
    <source>
        <dbReference type="Proteomes" id="UP001165079"/>
    </source>
</evidence>
<gene>
    <name evidence="2" type="ORF">Afil01_20320</name>
</gene>
<dbReference type="GO" id="GO:0008999">
    <property type="term" value="F:protein-N-terminal-alanine acetyltransferase activity"/>
    <property type="evidence" value="ECO:0007669"/>
    <property type="project" value="TreeGrafter"/>
</dbReference>
<comment type="caution">
    <text evidence="2">The sequence shown here is derived from an EMBL/GenBank/DDBJ whole genome shotgun (WGS) entry which is preliminary data.</text>
</comment>
<dbReference type="RefSeq" id="WP_285662354.1">
    <property type="nucleotide sequence ID" value="NZ_BSTX01000001.1"/>
</dbReference>
<dbReference type="Proteomes" id="UP001165079">
    <property type="component" value="Unassembled WGS sequence"/>
</dbReference>
<dbReference type="Pfam" id="PF13302">
    <property type="entry name" value="Acetyltransf_3"/>
    <property type="match status" value="1"/>
</dbReference>
<feature type="domain" description="N-acetyltransferase" evidence="1">
    <location>
        <begin position="20"/>
        <end position="188"/>
    </location>
</feature>
<dbReference type="PANTHER" id="PTHR43441">
    <property type="entry name" value="RIBOSOMAL-PROTEIN-SERINE ACETYLTRANSFERASE"/>
    <property type="match status" value="1"/>
</dbReference>
<dbReference type="Gene3D" id="3.40.630.30">
    <property type="match status" value="1"/>
</dbReference>
<evidence type="ECO:0000313" key="2">
    <source>
        <dbReference type="EMBL" id="GLZ77225.1"/>
    </source>
</evidence>
<dbReference type="PROSITE" id="PS51186">
    <property type="entry name" value="GNAT"/>
    <property type="match status" value="1"/>
</dbReference>
<dbReference type="InterPro" id="IPR051908">
    <property type="entry name" value="Ribosomal_N-acetyltransferase"/>
</dbReference>
<dbReference type="GO" id="GO:0005737">
    <property type="term" value="C:cytoplasm"/>
    <property type="evidence" value="ECO:0007669"/>
    <property type="project" value="TreeGrafter"/>
</dbReference>
<dbReference type="GO" id="GO:1990189">
    <property type="term" value="F:protein N-terminal-serine acetyltransferase activity"/>
    <property type="evidence" value="ECO:0007669"/>
    <property type="project" value="TreeGrafter"/>
</dbReference>
<organism evidence="2 3">
    <name type="scientific">Actinorhabdospora filicis</name>
    <dbReference type="NCBI Taxonomy" id="1785913"/>
    <lineage>
        <taxon>Bacteria</taxon>
        <taxon>Bacillati</taxon>
        <taxon>Actinomycetota</taxon>
        <taxon>Actinomycetes</taxon>
        <taxon>Micromonosporales</taxon>
        <taxon>Micromonosporaceae</taxon>
        <taxon>Actinorhabdospora</taxon>
    </lineage>
</organism>
<dbReference type="PANTHER" id="PTHR43441:SF11">
    <property type="entry name" value="RIBOSOMAL-PROTEIN-SERINE ACETYLTRANSFERASE"/>
    <property type="match status" value="1"/>
</dbReference>
<sequence length="210" mass="23111">MTFPLLDLRITTPRLELRFPDERQLEEMGAVAGAGIHDPGNLPFNVPWTDGTPEEVARSVVTFHWGQLSRITPARWSLPFAVIKDGEVVGKQDIGGEDFAITRETGTGSWLGRGFQGKGIGTEMRAAVLHLAFAGLGAEWATSAAYVDNPASLRVSEKLGYREDGMRVMAVQGRRRIMTGLRLSRADWKRHRSVPVEIHGLEPCLPLLGL</sequence>
<dbReference type="EMBL" id="BSTX01000001">
    <property type="protein sequence ID" value="GLZ77225.1"/>
    <property type="molecule type" value="Genomic_DNA"/>
</dbReference>
<reference evidence="2" key="1">
    <citation type="submission" date="2023-03" db="EMBL/GenBank/DDBJ databases">
        <title>Actinorhabdospora filicis NBRC 111898.</title>
        <authorList>
            <person name="Ichikawa N."/>
            <person name="Sato H."/>
            <person name="Tonouchi N."/>
        </authorList>
    </citation>
    <scope>NUCLEOTIDE SEQUENCE</scope>
    <source>
        <strain evidence="2">NBRC 111898</strain>
    </source>
</reference>
<keyword evidence="2" id="KW-0808">Transferase</keyword>